<organism evidence="1 2">
    <name type="scientific">Synaphobranchus kaupii</name>
    <name type="common">Kaup's arrowtooth eel</name>
    <dbReference type="NCBI Taxonomy" id="118154"/>
    <lineage>
        <taxon>Eukaryota</taxon>
        <taxon>Metazoa</taxon>
        <taxon>Chordata</taxon>
        <taxon>Craniata</taxon>
        <taxon>Vertebrata</taxon>
        <taxon>Euteleostomi</taxon>
        <taxon>Actinopterygii</taxon>
        <taxon>Neopterygii</taxon>
        <taxon>Teleostei</taxon>
        <taxon>Anguilliformes</taxon>
        <taxon>Synaphobranchidae</taxon>
        <taxon>Synaphobranchus</taxon>
    </lineage>
</organism>
<gene>
    <name evidence="1" type="ORF">SKAU_G00402860</name>
</gene>
<dbReference type="Proteomes" id="UP001152622">
    <property type="component" value="Chromosome 21"/>
</dbReference>
<dbReference type="EMBL" id="JAINUF010000021">
    <property type="protein sequence ID" value="KAJ8334647.1"/>
    <property type="molecule type" value="Genomic_DNA"/>
</dbReference>
<keyword evidence="2" id="KW-1185">Reference proteome</keyword>
<sequence>MSWKSSLTNIQFQFVALSSLSMFGKEPLRCQPRLPVEMAELGLQLWAAAFRWPLCNYVSKVIPKLNILDTRAWRCIKALCPFPAVYPQCPCVQDLLAAASITVHFIGTPP</sequence>
<proteinExistence type="predicted"/>
<evidence type="ECO:0000313" key="1">
    <source>
        <dbReference type="EMBL" id="KAJ8334647.1"/>
    </source>
</evidence>
<name>A0A9Q1E9E1_SYNKA</name>
<comment type="caution">
    <text evidence="1">The sequence shown here is derived from an EMBL/GenBank/DDBJ whole genome shotgun (WGS) entry which is preliminary data.</text>
</comment>
<dbReference type="AlphaFoldDB" id="A0A9Q1E9E1"/>
<evidence type="ECO:0000313" key="2">
    <source>
        <dbReference type="Proteomes" id="UP001152622"/>
    </source>
</evidence>
<reference evidence="1" key="1">
    <citation type="journal article" date="2023" name="Science">
        <title>Genome structures resolve the early diversification of teleost fishes.</title>
        <authorList>
            <person name="Parey E."/>
            <person name="Louis A."/>
            <person name="Montfort J."/>
            <person name="Bouchez O."/>
            <person name="Roques C."/>
            <person name="Iampietro C."/>
            <person name="Lluch J."/>
            <person name="Castinel A."/>
            <person name="Donnadieu C."/>
            <person name="Desvignes T."/>
            <person name="Floi Bucao C."/>
            <person name="Jouanno E."/>
            <person name="Wen M."/>
            <person name="Mejri S."/>
            <person name="Dirks R."/>
            <person name="Jansen H."/>
            <person name="Henkel C."/>
            <person name="Chen W.J."/>
            <person name="Zahm M."/>
            <person name="Cabau C."/>
            <person name="Klopp C."/>
            <person name="Thompson A.W."/>
            <person name="Robinson-Rechavi M."/>
            <person name="Braasch I."/>
            <person name="Lecointre G."/>
            <person name="Bobe J."/>
            <person name="Postlethwait J.H."/>
            <person name="Berthelot C."/>
            <person name="Roest Crollius H."/>
            <person name="Guiguen Y."/>
        </authorList>
    </citation>
    <scope>NUCLEOTIDE SEQUENCE</scope>
    <source>
        <strain evidence="1">WJC10195</strain>
    </source>
</reference>
<protein>
    <submittedName>
        <fullName evidence="1">Uncharacterized protein</fullName>
    </submittedName>
</protein>
<accession>A0A9Q1E9E1</accession>